<comment type="caution">
    <text evidence="6">The sequence shown here is derived from an EMBL/GenBank/DDBJ whole genome shotgun (WGS) entry which is preliminary data.</text>
</comment>
<feature type="domain" description="ATP-grasp" evidence="5">
    <location>
        <begin position="112"/>
        <end position="303"/>
    </location>
</feature>
<organism evidence="6 7">
    <name type="scientific">Sporosarcina luteola</name>
    <dbReference type="NCBI Taxonomy" id="582850"/>
    <lineage>
        <taxon>Bacteria</taxon>
        <taxon>Bacillati</taxon>
        <taxon>Bacillota</taxon>
        <taxon>Bacilli</taxon>
        <taxon>Bacillales</taxon>
        <taxon>Caryophanaceae</taxon>
        <taxon>Sporosarcina</taxon>
    </lineage>
</organism>
<dbReference type="InterPro" id="IPR040570">
    <property type="entry name" value="LAL_C2"/>
</dbReference>
<dbReference type="Pfam" id="PF18603">
    <property type="entry name" value="LAL_C2"/>
    <property type="match status" value="1"/>
</dbReference>
<gene>
    <name evidence="6" type="ORF">SLU01_10090</name>
</gene>
<evidence type="ECO:0000256" key="2">
    <source>
        <dbReference type="ARBA" id="ARBA00022741"/>
    </source>
</evidence>
<dbReference type="GO" id="GO:0046872">
    <property type="term" value="F:metal ion binding"/>
    <property type="evidence" value="ECO:0007669"/>
    <property type="project" value="InterPro"/>
</dbReference>
<keyword evidence="2 4" id="KW-0547">Nucleotide-binding</keyword>
<dbReference type="PANTHER" id="PTHR43585:SF2">
    <property type="entry name" value="ATP-GRASP ENZYME FSQD"/>
    <property type="match status" value="1"/>
</dbReference>
<dbReference type="SUPFAM" id="SSF56059">
    <property type="entry name" value="Glutathione synthetase ATP-binding domain-like"/>
    <property type="match status" value="1"/>
</dbReference>
<proteinExistence type="predicted"/>
<name>A0A511Z5G3_9BACL</name>
<protein>
    <recommendedName>
        <fullName evidence="5">ATP-grasp domain-containing protein</fullName>
    </recommendedName>
</protein>
<evidence type="ECO:0000256" key="1">
    <source>
        <dbReference type="ARBA" id="ARBA00022598"/>
    </source>
</evidence>
<accession>A0A511Z5G3</accession>
<keyword evidence="3 4" id="KW-0067">ATP-binding</keyword>
<dbReference type="InterPro" id="IPR052032">
    <property type="entry name" value="ATP-dep_AA_Ligase"/>
</dbReference>
<dbReference type="InterPro" id="IPR011761">
    <property type="entry name" value="ATP-grasp"/>
</dbReference>
<dbReference type="OrthoDB" id="9803907at2"/>
<evidence type="ECO:0000313" key="7">
    <source>
        <dbReference type="Proteomes" id="UP000321901"/>
    </source>
</evidence>
<evidence type="ECO:0000256" key="4">
    <source>
        <dbReference type="PROSITE-ProRule" id="PRU00409"/>
    </source>
</evidence>
<dbReference type="Pfam" id="PF13535">
    <property type="entry name" value="ATP-grasp_4"/>
    <property type="match status" value="1"/>
</dbReference>
<reference evidence="6 7" key="1">
    <citation type="submission" date="2019-07" db="EMBL/GenBank/DDBJ databases">
        <title>Whole genome shotgun sequence of Sporosarcina luteola NBRC 105378.</title>
        <authorList>
            <person name="Hosoyama A."/>
            <person name="Uohara A."/>
            <person name="Ohji S."/>
            <person name="Ichikawa N."/>
        </authorList>
    </citation>
    <scope>NUCLEOTIDE SEQUENCE [LARGE SCALE GENOMIC DNA]</scope>
    <source>
        <strain evidence="6 7">NBRC 105378</strain>
    </source>
</reference>
<sequence>MKAIVFIGSSTSGSSAEAFSAAAQLGYAAILLTDRKTFLRVKEKFPEIADIVFMESMDEESVRKEIDRLAAFHHIQAIISFVDPYVSLAAKLSNAFCNSALSVDALSIMGDKLLTRNALRNHPATCEFEVIDQNHNKPVINYPFILKSPISNGSKDVYFIENEKEFDIALCKMNKRLPQPSWIAEEFIEGPQYMIEIVVVETIPIIVAIIQQEIIKDYTFIVTAYEVVMQMDEMIYRELWQTIHSIVEEIGLQHGACHLEVRYSSKGWKLIEMNPRIAGGAMNRMITEAFGINLVKETIKLYLGEEPDLLRKNSRYVYTSFITLNNFGYLVDIEGIDVAYSVPGIIDIAVKPKIGSIVMPPISMGQRYGYTMAVGETSEMAKERAESSARLIKFYLEPI</sequence>
<dbReference type="GO" id="GO:0005524">
    <property type="term" value="F:ATP binding"/>
    <property type="evidence" value="ECO:0007669"/>
    <property type="project" value="UniProtKB-UniRule"/>
</dbReference>
<dbReference type="Gene3D" id="3.30.470.20">
    <property type="entry name" value="ATP-grasp fold, B domain"/>
    <property type="match status" value="1"/>
</dbReference>
<dbReference type="Proteomes" id="UP000321901">
    <property type="component" value="Unassembled WGS sequence"/>
</dbReference>
<dbReference type="PROSITE" id="PS50975">
    <property type="entry name" value="ATP_GRASP"/>
    <property type="match status" value="1"/>
</dbReference>
<keyword evidence="1" id="KW-0436">Ligase</keyword>
<dbReference type="Pfam" id="PF18130">
    <property type="entry name" value="ATPgrasp_N"/>
    <property type="match status" value="1"/>
</dbReference>
<dbReference type="GO" id="GO:0016874">
    <property type="term" value="F:ligase activity"/>
    <property type="evidence" value="ECO:0007669"/>
    <property type="project" value="UniProtKB-KW"/>
</dbReference>
<dbReference type="EMBL" id="BJYL01000012">
    <property type="protein sequence ID" value="GEN82697.1"/>
    <property type="molecule type" value="Genomic_DNA"/>
</dbReference>
<dbReference type="AlphaFoldDB" id="A0A511Z5G3"/>
<dbReference type="PANTHER" id="PTHR43585">
    <property type="entry name" value="FUMIPYRROLE BIOSYNTHESIS PROTEIN C"/>
    <property type="match status" value="1"/>
</dbReference>
<keyword evidence="7" id="KW-1185">Reference proteome</keyword>
<evidence type="ECO:0000313" key="6">
    <source>
        <dbReference type="EMBL" id="GEN82697.1"/>
    </source>
</evidence>
<dbReference type="InterPro" id="IPR041472">
    <property type="entry name" value="BL00235/CARNS1_N"/>
</dbReference>
<evidence type="ECO:0000259" key="5">
    <source>
        <dbReference type="PROSITE" id="PS50975"/>
    </source>
</evidence>
<evidence type="ECO:0000256" key="3">
    <source>
        <dbReference type="ARBA" id="ARBA00022840"/>
    </source>
</evidence>
<dbReference type="Gene3D" id="3.40.50.20">
    <property type="match status" value="1"/>
</dbReference>
<dbReference type="RefSeq" id="WP_147055967.1">
    <property type="nucleotide sequence ID" value="NZ_BJYL01000012.1"/>
</dbReference>